<name>A0A5P2BPC6_STRVZ</name>
<accession>A0A5P2BPC6</accession>
<evidence type="ECO:0000256" key="1">
    <source>
        <dbReference type="SAM" id="MobiDB-lite"/>
    </source>
</evidence>
<dbReference type="EMBL" id="CP029193">
    <property type="protein sequence ID" value="QES30209.1"/>
    <property type="molecule type" value="Genomic_DNA"/>
</dbReference>
<feature type="region of interest" description="Disordered" evidence="1">
    <location>
        <begin position="1"/>
        <end position="29"/>
    </location>
</feature>
<sequence length="62" mass="6811">MRYESDAAGDAAERVAGRPEGAPPEERDPPLWAAVRRRAVLSVADTPGPLLVVLTDWWIRSL</sequence>
<dbReference type="Proteomes" id="UP000323046">
    <property type="component" value="Chromosome"/>
</dbReference>
<evidence type="ECO:0000313" key="2">
    <source>
        <dbReference type="EMBL" id="QES30209.1"/>
    </source>
</evidence>
<dbReference type="AlphaFoldDB" id="A0A5P2BPC6"/>
<organism evidence="2 3">
    <name type="scientific">Streptomyces venezuelae</name>
    <dbReference type="NCBI Taxonomy" id="54571"/>
    <lineage>
        <taxon>Bacteria</taxon>
        <taxon>Bacillati</taxon>
        <taxon>Actinomycetota</taxon>
        <taxon>Actinomycetes</taxon>
        <taxon>Kitasatosporales</taxon>
        <taxon>Streptomycetaceae</taxon>
        <taxon>Streptomyces</taxon>
    </lineage>
</organism>
<dbReference type="RefSeq" id="WP_150173667.1">
    <property type="nucleotide sequence ID" value="NZ_CP029193.1"/>
</dbReference>
<feature type="compositionally biased region" description="Basic and acidic residues" evidence="1">
    <location>
        <begin position="1"/>
        <end position="17"/>
    </location>
</feature>
<reference evidence="2 3" key="1">
    <citation type="submission" date="2018-05" db="EMBL/GenBank/DDBJ databases">
        <title>Streptomyces venezuelae.</title>
        <authorList>
            <person name="Kim W."/>
            <person name="Lee N."/>
            <person name="Cho B.-K."/>
        </authorList>
    </citation>
    <scope>NUCLEOTIDE SEQUENCE [LARGE SCALE GENOMIC DNA]</scope>
    <source>
        <strain evidence="2 3">ATCC 14583</strain>
    </source>
</reference>
<protein>
    <submittedName>
        <fullName evidence="2">Uncharacterized protein</fullName>
    </submittedName>
</protein>
<evidence type="ECO:0000313" key="3">
    <source>
        <dbReference type="Proteomes" id="UP000323046"/>
    </source>
</evidence>
<proteinExistence type="predicted"/>
<gene>
    <name evidence="2" type="ORF">DEJ47_30610</name>
</gene>
<keyword evidence="3" id="KW-1185">Reference proteome</keyword>